<organism evidence="1 2">
    <name type="scientific">Roseibium marinum</name>
    <dbReference type="NCBI Taxonomy" id="281252"/>
    <lineage>
        <taxon>Bacteria</taxon>
        <taxon>Pseudomonadati</taxon>
        <taxon>Pseudomonadota</taxon>
        <taxon>Alphaproteobacteria</taxon>
        <taxon>Hyphomicrobiales</taxon>
        <taxon>Stappiaceae</taxon>
        <taxon>Roseibium</taxon>
    </lineage>
</organism>
<dbReference type="EMBL" id="PPCN01000021">
    <property type="protein sequence ID" value="POF27810.1"/>
    <property type="molecule type" value="Genomic_DNA"/>
</dbReference>
<keyword evidence="2" id="KW-1185">Reference proteome</keyword>
<dbReference type="AlphaFoldDB" id="A0A2S3UJQ0"/>
<gene>
    <name evidence="1" type="ORF">CLV41_12136</name>
</gene>
<reference evidence="1 2" key="1">
    <citation type="submission" date="2018-01" db="EMBL/GenBank/DDBJ databases">
        <title>Genomic Encyclopedia of Archaeal and Bacterial Type Strains, Phase II (KMG-II): from individual species to whole genera.</title>
        <authorList>
            <person name="Goeker M."/>
        </authorList>
    </citation>
    <scope>NUCLEOTIDE SEQUENCE [LARGE SCALE GENOMIC DNA]</scope>
    <source>
        <strain evidence="1 2">DSM 17023</strain>
    </source>
</reference>
<sequence>MKRPRRVQLITYVNSDIHNRITAHAKRTNLSVSKVAERILETGKFPDRSIDQTVLNLLAINADQARLGNLLLKGLNEASDGHLVRQMQWLLREVRQTQEQIKAQIVRLKP</sequence>
<dbReference type="RefSeq" id="WP_146048652.1">
    <property type="nucleotide sequence ID" value="NZ_PPCN01000021.1"/>
</dbReference>
<comment type="caution">
    <text evidence="1">The sequence shown here is derived from an EMBL/GenBank/DDBJ whole genome shotgun (WGS) entry which is preliminary data.</text>
</comment>
<protein>
    <submittedName>
        <fullName evidence="1">Uncharacterized protein</fullName>
    </submittedName>
</protein>
<name>A0A2S3UJQ0_9HYPH</name>
<dbReference type="Proteomes" id="UP000236959">
    <property type="component" value="Unassembled WGS sequence"/>
</dbReference>
<evidence type="ECO:0000313" key="1">
    <source>
        <dbReference type="EMBL" id="POF27810.1"/>
    </source>
</evidence>
<accession>A0A2S3UJQ0</accession>
<dbReference type="OrthoDB" id="7364769at2"/>
<proteinExistence type="predicted"/>
<evidence type="ECO:0000313" key="2">
    <source>
        <dbReference type="Proteomes" id="UP000236959"/>
    </source>
</evidence>